<dbReference type="Pfam" id="PF13087">
    <property type="entry name" value="AAA_12"/>
    <property type="match status" value="1"/>
</dbReference>
<dbReference type="Pfam" id="PF18741">
    <property type="entry name" value="MTES_1575"/>
    <property type="match status" value="1"/>
</dbReference>
<evidence type="ECO:0000259" key="9">
    <source>
        <dbReference type="Pfam" id="PF18741"/>
    </source>
</evidence>
<dbReference type="GO" id="GO:0005524">
    <property type="term" value="F:ATP binding"/>
    <property type="evidence" value="ECO:0007669"/>
    <property type="project" value="UniProtKB-KW"/>
</dbReference>
<proteinExistence type="inferred from homology"/>
<feature type="domain" description="Restriction endonuclease type II-like" evidence="9">
    <location>
        <begin position="1567"/>
        <end position="1659"/>
    </location>
</feature>
<evidence type="ECO:0000313" key="10">
    <source>
        <dbReference type="EMBL" id="MVT25210.1"/>
    </source>
</evidence>
<keyword evidence="2" id="KW-0547">Nucleotide-binding</keyword>
<comment type="caution">
    <text evidence="10">The sequence shown here is derived from an EMBL/GenBank/DDBJ whole genome shotgun (WGS) entry which is preliminary data.</text>
</comment>
<dbReference type="GO" id="GO:0016787">
    <property type="term" value="F:hydrolase activity"/>
    <property type="evidence" value="ECO:0007669"/>
    <property type="project" value="UniProtKB-KW"/>
</dbReference>
<dbReference type="InterPro" id="IPR041677">
    <property type="entry name" value="DNA2/NAM7_AAA_11"/>
</dbReference>
<dbReference type="Proteomes" id="UP000460157">
    <property type="component" value="Unassembled WGS sequence"/>
</dbReference>
<feature type="domain" description="DNA2/NAM7 helicase-like C-terminal" evidence="8">
    <location>
        <begin position="1316"/>
        <end position="1509"/>
    </location>
</feature>
<feature type="domain" description="DNA2/NAM7 helicase helicase" evidence="7">
    <location>
        <begin position="682"/>
        <end position="768"/>
    </location>
</feature>
<dbReference type="InterPro" id="IPR027417">
    <property type="entry name" value="P-loop_NTPase"/>
</dbReference>
<dbReference type="InterPro" id="IPR025103">
    <property type="entry name" value="DUF4011"/>
</dbReference>
<keyword evidence="3" id="KW-0378">Hydrolase</keyword>
<evidence type="ECO:0000256" key="2">
    <source>
        <dbReference type="ARBA" id="ARBA00022741"/>
    </source>
</evidence>
<evidence type="ECO:0000256" key="1">
    <source>
        <dbReference type="ARBA" id="ARBA00007913"/>
    </source>
</evidence>
<gene>
    <name evidence="10" type="ORF">GNZ21_02325</name>
</gene>
<comment type="similarity">
    <text evidence="1">Belongs to the DNA2/NAM7 helicase family.</text>
</comment>
<feature type="compositionally biased region" description="Low complexity" evidence="6">
    <location>
        <begin position="1678"/>
        <end position="1691"/>
    </location>
</feature>
<reference evidence="10 11" key="1">
    <citation type="submission" date="2019-12" db="EMBL/GenBank/DDBJ databases">
        <title>Nesterenkonia muleiensis sp. nov., a novel actinobacterium isolated from sap of Populus euphratica.</title>
        <authorList>
            <person name="Wang R."/>
        </authorList>
    </citation>
    <scope>NUCLEOTIDE SEQUENCE [LARGE SCALE GENOMIC DNA]</scope>
    <source>
        <strain evidence="10 11">F10</strain>
    </source>
</reference>
<organism evidence="10 11">
    <name type="scientific">Nesterenkonia alkaliphila</name>
    <dbReference type="NCBI Taxonomy" id="1463631"/>
    <lineage>
        <taxon>Bacteria</taxon>
        <taxon>Bacillati</taxon>
        <taxon>Actinomycetota</taxon>
        <taxon>Actinomycetes</taxon>
        <taxon>Micrococcales</taxon>
        <taxon>Micrococcaceae</taxon>
        <taxon>Nesterenkonia</taxon>
    </lineage>
</organism>
<dbReference type="InterPro" id="IPR050534">
    <property type="entry name" value="Coronavir_polyprotein_1ab"/>
</dbReference>
<accession>A0A7K1UFG0</accession>
<protein>
    <submittedName>
        <fullName evidence="10">DUF4011 domain-containing protein</fullName>
    </submittedName>
</protein>
<dbReference type="SUPFAM" id="SSF52540">
    <property type="entry name" value="P-loop containing nucleoside triphosphate hydrolases"/>
    <property type="match status" value="1"/>
</dbReference>
<dbReference type="OrthoDB" id="9757917at2"/>
<evidence type="ECO:0000256" key="6">
    <source>
        <dbReference type="SAM" id="MobiDB-lite"/>
    </source>
</evidence>
<dbReference type="RefSeq" id="WP_157320997.1">
    <property type="nucleotide sequence ID" value="NZ_BMFX01000035.1"/>
</dbReference>
<evidence type="ECO:0000259" key="7">
    <source>
        <dbReference type="Pfam" id="PF13086"/>
    </source>
</evidence>
<dbReference type="EMBL" id="WRPM01000016">
    <property type="protein sequence ID" value="MVT25210.1"/>
    <property type="molecule type" value="Genomic_DNA"/>
</dbReference>
<feature type="region of interest" description="Disordered" evidence="6">
    <location>
        <begin position="357"/>
        <end position="387"/>
    </location>
</feature>
<dbReference type="CDD" id="cd18808">
    <property type="entry name" value="SF1_C_Upf1"/>
    <property type="match status" value="1"/>
</dbReference>
<feature type="compositionally biased region" description="Low complexity" evidence="6">
    <location>
        <begin position="1541"/>
        <end position="1555"/>
    </location>
</feature>
<evidence type="ECO:0000256" key="5">
    <source>
        <dbReference type="ARBA" id="ARBA00022840"/>
    </source>
</evidence>
<evidence type="ECO:0000256" key="3">
    <source>
        <dbReference type="ARBA" id="ARBA00022801"/>
    </source>
</evidence>
<keyword evidence="11" id="KW-1185">Reference proteome</keyword>
<keyword evidence="4" id="KW-0347">Helicase</keyword>
<dbReference type="PANTHER" id="PTHR43788:SF8">
    <property type="entry name" value="DNA-BINDING PROTEIN SMUBP-2"/>
    <property type="match status" value="1"/>
</dbReference>
<dbReference type="Pfam" id="PF13195">
    <property type="entry name" value="DUF4011"/>
    <property type="match status" value="1"/>
</dbReference>
<dbReference type="Gene3D" id="3.40.50.300">
    <property type="entry name" value="P-loop containing nucleotide triphosphate hydrolases"/>
    <property type="match status" value="3"/>
</dbReference>
<name>A0A7K1UFG0_9MICC</name>
<evidence type="ECO:0000256" key="4">
    <source>
        <dbReference type="ARBA" id="ARBA00022806"/>
    </source>
</evidence>
<feature type="domain" description="DNA2/NAM7 helicase helicase" evidence="7">
    <location>
        <begin position="1252"/>
        <end position="1293"/>
    </location>
</feature>
<dbReference type="PANTHER" id="PTHR43788">
    <property type="entry name" value="DNA2/NAM7 HELICASE FAMILY MEMBER"/>
    <property type="match status" value="1"/>
</dbReference>
<dbReference type="GO" id="GO:0043139">
    <property type="term" value="F:5'-3' DNA helicase activity"/>
    <property type="evidence" value="ECO:0007669"/>
    <property type="project" value="TreeGrafter"/>
</dbReference>
<dbReference type="Pfam" id="PF13086">
    <property type="entry name" value="AAA_11"/>
    <property type="match status" value="2"/>
</dbReference>
<evidence type="ECO:0000259" key="8">
    <source>
        <dbReference type="Pfam" id="PF13087"/>
    </source>
</evidence>
<feature type="region of interest" description="Disordered" evidence="6">
    <location>
        <begin position="1663"/>
        <end position="1696"/>
    </location>
</feature>
<keyword evidence="5" id="KW-0067">ATP-binding</keyword>
<dbReference type="InterPro" id="IPR047187">
    <property type="entry name" value="SF1_C_Upf1"/>
</dbReference>
<dbReference type="InterPro" id="IPR041679">
    <property type="entry name" value="DNA2/NAM7-like_C"/>
</dbReference>
<sequence>MGTLHLSAQHAGVDVVIDSRDALNYALMHNQVPLISSAEVSNANDAASSPLALTLRLEALGHLNLAEQPLRLEIPALEPGEIYTVPRAQLDWPLSLTALLNLESAAVTRLHATHETTGTSTSVPVRILPADQWWAEGVRESLAAFIRPQSAAVAELLDETAAALEHFTGSAEIAGYQSGPGRVRQIVRGIYHALSTVGLAHISNAEGLLSGGHRIRQPAEILTARRASTLELATLFAAAVEQAGLHSVLALSERHVLLGWLAEPHRLPATVVDSPSTIANIADSQLFEAVEVSGVCRGERAMDFDSAAEHARHWWPSYEREGLYLLDVHAAHRRISPLPEVHWEGQTPVVEIVTQPGSTGAEEPARHRTPAEAASATEHPGLSQPQAPARIERWRRSLLDLSFRNPLLRLAASSSAELHVPAGALGTLVEALRSGARLTVDEHGQIEDLHRAQGARTAAEVDAAALTQILEHEQRIFALLGFTEFLRRLRSLQRRAATTAEETGADPLYIAVGTLSWEDAGPRGGRRQGGKAPLFLVPVSLTGGRGRTPFRITLDETRETQANISLVEKLRAELGITLDPLLAPPLRDGEPDIPAAVEQLRRLLLDQQLENFTIHESAHLALAQFSTVDLWRDLSQNWQQFMTRRHISHLVKHAGEPFSDDVPAPEPDPLAEVTMRLPVPADGSQVEAVRWAAAGRSFILEGPPGTGKSQTITNLIAECLHRGKKVLFVAEKQAALEVVQRRLTEVGLEPFVLDIHGKNQSLASVRDQIRQALEAQASTPLSWDAVQSRALSAAQQLDRYPQALHCPGPAGLSTWQARQLNLELTAAEGTSAHDLQVDHHSVRNLDFAKAYDDAAALDRALADLGAPPGSHPWALARLETGSWDPQAVAAAALGVLHAEEQLVGSPAAELLGLALTAEQIQAAWTWLQALVPGFRRSALDLDLDYIAQRAEQIENSLWPFGRRRRQERLLDELADHLSLRSAVDTNQLVEHFGALKELRSAWTELQQAFSSSEDSEKIEQLASALFNDGRPAELPLPEAAQAAEAWGTLIELLGADESSLQRWAAGVTGEKAPVRTAAVQASAQSWRQDCGDAVLLELSRWAEVSTHAEALRGSGLAAAAQAALSGQLPAGEVELALRRALTEAALQERLHTTGLHRFDQAVHQRHAETFTQAAAQRRKLLRDQLPAELLEARGFSPEAELGAVAELQRQIGRRRGGLRIRQLFENYGELITAAAPCLLMSPDSVARFLPAGSVDFDVVVFDEASQIRVPEAIGAMGRGKSVVIVGDTKQMPPSQAFAHSGAEESEDALVPVDLDSILSEAHESGLPRLWLTWHYRSKDESLVAFSNRQYYQGRLSTFPAPPEAGSSRAIQLKVVDGLWEGGRGAARVNRVEAEEVLLQIQRLLEEAPEQSIGVVTFNVPQRDLLLDMLESSEDPKIQAALSREDEPLFVKNLENVQGDERDTVIFTLAFSRDAKGRVPLQWGAMTAAGGERRLNVAITRAREKVRIISSFHPRELDLRNSASQGLADLKEYLLAAEQNHDQQGNHQQGSHQVSSTAPEQPRDMHHAEVQERLEAAGLEVLPRLGLSDFHVDFALRSGDRPWVAVLLDDPAWGARRSVGDRESLPQSVLIGTMGWAAVERIWLPEWLRDPQAVVSRICRTAEQADPAARPAPEPPAEPRASSATPQPAAQQDGLTVAQRHVEQVSDQELREVMVQVLRQAFRASQEDLLRSTARLYGHQRMGTRIQQRLEGIFTQALSRRLIIATAEDQYAPAEDAQ</sequence>
<feature type="region of interest" description="Disordered" evidence="6">
    <location>
        <begin position="1540"/>
        <end position="1567"/>
    </location>
</feature>
<evidence type="ECO:0000313" key="11">
    <source>
        <dbReference type="Proteomes" id="UP000460157"/>
    </source>
</evidence>
<dbReference type="InterPro" id="IPR049468">
    <property type="entry name" value="Restrct_endonuc-II-like_dom"/>
</dbReference>